<dbReference type="GO" id="GO:0007189">
    <property type="term" value="P:adenylate cyclase-activating G protein-coupled receptor signaling pathway"/>
    <property type="evidence" value="ECO:0007669"/>
    <property type="project" value="Ensembl"/>
</dbReference>
<dbReference type="SMART" id="SM00008">
    <property type="entry name" value="HormR"/>
    <property type="match status" value="1"/>
</dbReference>
<comment type="similarity">
    <text evidence="2">Belongs to the G-protein coupled receptor 2 family.</text>
</comment>
<dbReference type="HOGENOM" id="CLU_002753_4_0_1"/>
<keyword evidence="8" id="KW-0297">G-protein coupled receptor</keyword>
<dbReference type="Pfam" id="PF02793">
    <property type="entry name" value="HRM"/>
    <property type="match status" value="1"/>
</dbReference>
<comment type="subcellular location">
    <subcellularLocation>
        <location evidence="1">Cell membrane</location>
        <topology evidence="1">Multi-pass membrane protein</topology>
    </subcellularLocation>
</comment>
<dbReference type="Proteomes" id="UP000001073">
    <property type="component" value="Chromosome 17"/>
</dbReference>
<dbReference type="GO" id="GO:0007204">
    <property type="term" value="P:positive regulation of cytosolic calcium ion concentration"/>
    <property type="evidence" value="ECO:0007669"/>
    <property type="project" value="Ensembl"/>
</dbReference>
<dbReference type="GO" id="GO:0045777">
    <property type="term" value="P:positive regulation of blood pressure"/>
    <property type="evidence" value="ECO:0007669"/>
    <property type="project" value="TreeGrafter"/>
</dbReference>
<dbReference type="AlphaFoldDB" id="G1RKW0"/>
<dbReference type="Gene3D" id="4.10.1240.10">
    <property type="entry name" value="GPCR, family 2, extracellular hormone receptor domain"/>
    <property type="match status" value="1"/>
</dbReference>
<keyword evidence="12" id="KW-0325">Glycoprotein</keyword>
<evidence type="ECO:0000256" key="9">
    <source>
        <dbReference type="ARBA" id="ARBA00023136"/>
    </source>
</evidence>
<feature type="domain" description="G-protein coupled receptors family 2 profile 1" evidence="19">
    <location>
        <begin position="45"/>
        <end position="129"/>
    </location>
</feature>
<keyword evidence="10" id="KW-1015">Disulfide bond</keyword>
<dbReference type="FunFam" id="4.10.1240.10:FF:000013">
    <property type="entry name" value="Glucagon like peptide 1 receptor"/>
    <property type="match status" value="1"/>
</dbReference>
<feature type="transmembrane region" description="Helical" evidence="17">
    <location>
        <begin position="240"/>
        <end position="260"/>
    </location>
</feature>
<evidence type="ECO:0000256" key="13">
    <source>
        <dbReference type="ARBA" id="ARBA00023224"/>
    </source>
</evidence>
<dbReference type="InterPro" id="IPR003290">
    <property type="entry name" value="GPCR_2_GLP1/glucagon_rcpt"/>
</dbReference>
<keyword evidence="22" id="KW-1185">Reference proteome</keyword>
<feature type="signal peptide" evidence="18">
    <location>
        <begin position="1"/>
        <end position="23"/>
    </location>
</feature>
<dbReference type="GO" id="GO:0007166">
    <property type="term" value="P:cell surface receptor signaling pathway"/>
    <property type="evidence" value="ECO:0007669"/>
    <property type="project" value="InterPro"/>
</dbReference>
<dbReference type="EMBL" id="ADFV01098265">
    <property type="status" value="NOT_ANNOTATED_CDS"/>
    <property type="molecule type" value="Genomic_DNA"/>
</dbReference>
<evidence type="ECO:0000256" key="8">
    <source>
        <dbReference type="ARBA" id="ARBA00023040"/>
    </source>
</evidence>
<gene>
    <name evidence="21" type="primary">GLP1R</name>
</gene>
<evidence type="ECO:0000256" key="7">
    <source>
        <dbReference type="ARBA" id="ARBA00022989"/>
    </source>
</evidence>
<keyword evidence="11" id="KW-0675">Receptor</keyword>
<evidence type="ECO:0000256" key="5">
    <source>
        <dbReference type="ARBA" id="ARBA00022729"/>
    </source>
</evidence>
<evidence type="ECO:0000313" key="22">
    <source>
        <dbReference type="Proteomes" id="UP000001073"/>
    </source>
</evidence>
<keyword evidence="4 17" id="KW-0812">Transmembrane</keyword>
<dbReference type="PROSITE" id="PS50227">
    <property type="entry name" value="G_PROTEIN_RECEP_F2_3"/>
    <property type="match status" value="1"/>
</dbReference>
<feature type="transmembrane region" description="Helical" evidence="17">
    <location>
        <begin position="381"/>
        <end position="404"/>
    </location>
</feature>
<sequence>MAGAPGPLLLALLLLGMVGRAGPRPQGATVSLWETVQKWREYRRQCQRSLTEDPPPATDLFCNRTFDEYACWPDGEPGSLVNVSCSWYLPASSVPQGHVYRFCTAEGLWLQKDNSSLPWRDLSECEESKRGERSSPEEQLLSLYIIYTVGYALSFSALVIASAILLGFRHLHCTRNYIHLNLFASFILRALSVFIKDAALKWMYSTAAQQHQWDGLLSYQDSLGCRLVFLLMQYCVAANYYWLLVEGVYLYTLLAFSVFSEQRIFRLYVSIGWGVPLLFVVPWGIVKYLYEDEGCWTRNSNMNYWLIIRLPILFAIGVNFLIFVRVICIVVSKLKANLMCKTDIKCRLAKSTLTLIPLLGTHEVIFAFVMDEHARGALRFIKLFTELSFTSFQGLMVAILYCFVNNEVQLEFRKSWERWRLEHLHIQRDSSMKPLKCPTSSLSSGATAGSSVYTATCQASCS</sequence>
<dbReference type="GO" id="GO:0017046">
    <property type="term" value="F:peptide hormone binding"/>
    <property type="evidence" value="ECO:0007669"/>
    <property type="project" value="TreeGrafter"/>
</dbReference>
<dbReference type="Pfam" id="PF00002">
    <property type="entry name" value="7tm_2"/>
    <property type="match status" value="1"/>
</dbReference>
<dbReference type="InterPro" id="IPR000832">
    <property type="entry name" value="GPCR_2_secretin-like"/>
</dbReference>
<dbReference type="InterPro" id="IPR050332">
    <property type="entry name" value="GPCR_2"/>
</dbReference>
<dbReference type="STRING" id="61853.ENSNLEP00000013867"/>
<dbReference type="PANTHER" id="PTHR45620">
    <property type="entry name" value="PDF RECEPTOR-LIKE PROTEIN-RELATED"/>
    <property type="match status" value="1"/>
</dbReference>
<dbReference type="InterPro" id="IPR017981">
    <property type="entry name" value="GPCR_2-like_7TM"/>
</dbReference>
<dbReference type="PRINTS" id="PR01355">
    <property type="entry name" value="GLUCAGNLIKER"/>
</dbReference>
<keyword evidence="5 18" id="KW-0732">Signal</keyword>
<dbReference type="SUPFAM" id="SSF81321">
    <property type="entry name" value="Family A G protein-coupled receptor-like"/>
    <property type="match status" value="1"/>
</dbReference>
<feature type="transmembrane region" description="Helical" evidence="17">
    <location>
        <begin position="306"/>
        <end position="331"/>
    </location>
</feature>
<dbReference type="InterPro" id="IPR017983">
    <property type="entry name" value="GPCR_2_secretin-like_CS"/>
</dbReference>
<reference evidence="21 22" key="1">
    <citation type="submission" date="2012-10" db="EMBL/GenBank/DDBJ databases">
        <authorList>
            <consortium name="Gibbon Genome Sequencing Consortium"/>
        </authorList>
    </citation>
    <scope>NUCLEOTIDE SEQUENCE [LARGE SCALE GENOMIC DNA]</scope>
</reference>
<feature type="transmembrane region" description="Helical" evidence="17">
    <location>
        <begin position="178"/>
        <end position="195"/>
    </location>
</feature>
<reference evidence="21" key="3">
    <citation type="submission" date="2025-09" db="UniProtKB">
        <authorList>
            <consortium name="Ensembl"/>
        </authorList>
    </citation>
    <scope>IDENTIFICATION</scope>
</reference>
<keyword evidence="6" id="KW-0013">ADP-ribosylation</keyword>
<dbReference type="CDD" id="cd15268">
    <property type="entry name" value="7tmB1_GLP1R"/>
    <property type="match status" value="1"/>
</dbReference>
<evidence type="ECO:0000259" key="20">
    <source>
        <dbReference type="PROSITE" id="PS50261"/>
    </source>
</evidence>
<dbReference type="PROSITE" id="PS50261">
    <property type="entry name" value="G_PROTEIN_RECEP_F2_4"/>
    <property type="match status" value="1"/>
</dbReference>
<feature type="transmembrane region" description="Helical" evidence="17">
    <location>
        <begin position="352"/>
        <end position="369"/>
    </location>
</feature>
<evidence type="ECO:0000256" key="4">
    <source>
        <dbReference type="ARBA" id="ARBA00022692"/>
    </source>
</evidence>
<dbReference type="FunFam" id="1.20.1070.10:FF:000105">
    <property type="entry name" value="Glucagon like peptide 1 receptor"/>
    <property type="match status" value="1"/>
</dbReference>
<dbReference type="PROSITE" id="PS00650">
    <property type="entry name" value="G_PROTEIN_RECEP_F2_2"/>
    <property type="match status" value="1"/>
</dbReference>
<dbReference type="InterPro" id="IPR001879">
    <property type="entry name" value="GPCR_2_extracellular_dom"/>
</dbReference>
<evidence type="ECO:0000256" key="14">
    <source>
        <dbReference type="ARBA" id="ARBA00060216"/>
    </source>
</evidence>
<evidence type="ECO:0000256" key="1">
    <source>
        <dbReference type="ARBA" id="ARBA00004651"/>
    </source>
</evidence>
<evidence type="ECO:0000256" key="17">
    <source>
        <dbReference type="SAM" id="Phobius"/>
    </source>
</evidence>
<dbReference type="InterPro" id="IPR003292">
    <property type="entry name" value="GPCR_2_GLP1_rcpt"/>
</dbReference>
<dbReference type="GO" id="GO:0005886">
    <property type="term" value="C:plasma membrane"/>
    <property type="evidence" value="ECO:0007669"/>
    <property type="project" value="UniProtKB-SubCell"/>
</dbReference>
<keyword evidence="3" id="KW-1003">Cell membrane</keyword>
<evidence type="ECO:0000313" key="21">
    <source>
        <dbReference type="Ensembl" id="ENSNLEP00000013867.2"/>
    </source>
</evidence>
<feature type="domain" description="G-protein coupled receptors family 2 profile 2" evidence="20">
    <location>
        <begin position="143"/>
        <end position="405"/>
    </location>
</feature>
<dbReference type="PRINTS" id="PR00249">
    <property type="entry name" value="GPCRSECRETIN"/>
</dbReference>
<dbReference type="SUPFAM" id="SSF111418">
    <property type="entry name" value="Hormone receptor domain"/>
    <property type="match status" value="1"/>
</dbReference>
<keyword evidence="13" id="KW-0807">Transducer</keyword>
<name>G1RKW0_NOMLE</name>
<evidence type="ECO:0000256" key="6">
    <source>
        <dbReference type="ARBA" id="ARBA00022765"/>
    </source>
</evidence>
<feature type="transmembrane region" description="Helical" evidence="17">
    <location>
        <begin position="267"/>
        <end position="286"/>
    </location>
</feature>
<evidence type="ECO:0000256" key="2">
    <source>
        <dbReference type="ARBA" id="ARBA00005314"/>
    </source>
</evidence>
<dbReference type="eggNOG" id="KOG4564">
    <property type="taxonomic scope" value="Eukaryota"/>
</dbReference>
<dbReference type="Ensembl" id="ENSNLET00000014549.2">
    <property type="protein sequence ID" value="ENSNLEP00000013867.2"/>
    <property type="gene ID" value="ENSNLEG00000011383.2"/>
</dbReference>
<evidence type="ECO:0000256" key="16">
    <source>
        <dbReference type="ARBA" id="ARBA00068346"/>
    </source>
</evidence>
<evidence type="ECO:0000256" key="11">
    <source>
        <dbReference type="ARBA" id="ARBA00023170"/>
    </source>
</evidence>
<keyword evidence="7 17" id="KW-1133">Transmembrane helix</keyword>
<keyword evidence="9 17" id="KW-0472">Membrane</keyword>
<feature type="transmembrane region" description="Helical" evidence="17">
    <location>
        <begin position="144"/>
        <end position="166"/>
    </location>
</feature>
<reference evidence="21" key="2">
    <citation type="submission" date="2025-08" db="UniProtKB">
        <authorList>
            <consortium name="Ensembl"/>
        </authorList>
    </citation>
    <scope>IDENTIFICATION</scope>
</reference>
<dbReference type="InterPro" id="IPR047033">
    <property type="entry name" value="GLP1R_7TM"/>
</dbReference>
<comment type="function">
    <text evidence="14">G-protein coupled receptor for glucagon-like peptide 1 (GLP-1). Ligand binding triggers activation of a signaling cascade that leads to the activation of adenylyl cyclase and increased intracellular cAMP levels. Plays a role in regulating insulin secretion in response to GLP-1.</text>
</comment>
<dbReference type="GO" id="GO:0044508">
    <property type="term" value="F:glucagon-like peptide 1 receptor activity"/>
    <property type="evidence" value="ECO:0007669"/>
    <property type="project" value="Ensembl"/>
</dbReference>
<dbReference type="EMBL" id="ADFV01098266">
    <property type="status" value="NOT_ANNOTATED_CDS"/>
    <property type="molecule type" value="Genomic_DNA"/>
</dbReference>
<dbReference type="PANTHER" id="PTHR45620:SF25">
    <property type="entry name" value="GLUCAGON-LIKE PEPTIDE 1 RECEPTOR"/>
    <property type="match status" value="1"/>
</dbReference>
<dbReference type="InterPro" id="IPR036445">
    <property type="entry name" value="GPCR_2_extracell_dom_sf"/>
</dbReference>
<comment type="subunit">
    <text evidence="15">May form homodimers and heterodimers with GIPR.</text>
</comment>
<evidence type="ECO:0000256" key="12">
    <source>
        <dbReference type="ARBA" id="ARBA00023180"/>
    </source>
</evidence>
<dbReference type="Gene3D" id="1.20.1070.10">
    <property type="entry name" value="Rhodopsin 7-helix transmembrane proteins"/>
    <property type="match status" value="1"/>
</dbReference>
<evidence type="ECO:0000256" key="10">
    <source>
        <dbReference type="ARBA" id="ARBA00023157"/>
    </source>
</evidence>
<evidence type="ECO:0000256" key="18">
    <source>
        <dbReference type="SAM" id="SignalP"/>
    </source>
</evidence>
<dbReference type="GeneTree" id="ENSGT00940000161009"/>
<evidence type="ECO:0000256" key="3">
    <source>
        <dbReference type="ARBA" id="ARBA00022475"/>
    </source>
</evidence>
<proteinExistence type="inferred from homology"/>
<evidence type="ECO:0000259" key="19">
    <source>
        <dbReference type="PROSITE" id="PS50227"/>
    </source>
</evidence>
<dbReference type="PRINTS" id="PR01353">
    <property type="entry name" value="GLUCAGNFAMLY"/>
</dbReference>
<dbReference type="GO" id="GO:0004967">
    <property type="term" value="F:glucagon receptor activity"/>
    <property type="evidence" value="ECO:0007669"/>
    <property type="project" value="InterPro"/>
</dbReference>
<accession>G1RKW0</accession>
<feature type="chain" id="PRO_5014172917" description="Glucagon-like peptide 1 receptor" evidence="18">
    <location>
        <begin position="24"/>
        <end position="462"/>
    </location>
</feature>
<organism evidence="21 22">
    <name type="scientific">Nomascus leucogenys</name>
    <name type="common">Northern white-cheeked gibbon</name>
    <name type="synonym">Hylobates leucogenys</name>
    <dbReference type="NCBI Taxonomy" id="61853"/>
    <lineage>
        <taxon>Eukaryota</taxon>
        <taxon>Metazoa</taxon>
        <taxon>Chordata</taxon>
        <taxon>Craniata</taxon>
        <taxon>Vertebrata</taxon>
        <taxon>Euteleostomi</taxon>
        <taxon>Mammalia</taxon>
        <taxon>Eutheria</taxon>
        <taxon>Euarchontoglires</taxon>
        <taxon>Primates</taxon>
        <taxon>Haplorrhini</taxon>
        <taxon>Catarrhini</taxon>
        <taxon>Hylobatidae</taxon>
        <taxon>Nomascus</taxon>
    </lineage>
</organism>
<evidence type="ECO:0000256" key="15">
    <source>
        <dbReference type="ARBA" id="ARBA00063795"/>
    </source>
</evidence>
<protein>
    <recommendedName>
        <fullName evidence="16">Glucagon-like peptide 1 receptor</fullName>
    </recommendedName>
</protein>